<accession>A0A8J3N1Y4</accession>
<proteinExistence type="predicted"/>
<feature type="transmembrane region" description="Helical" evidence="1">
    <location>
        <begin position="6"/>
        <end position="30"/>
    </location>
</feature>
<comment type="caution">
    <text evidence="2">The sequence shown here is derived from an EMBL/GenBank/DDBJ whole genome shotgun (WGS) entry which is preliminary data.</text>
</comment>
<organism evidence="2 3">
    <name type="scientific">Reticulibacter mediterranei</name>
    <dbReference type="NCBI Taxonomy" id="2778369"/>
    <lineage>
        <taxon>Bacteria</taxon>
        <taxon>Bacillati</taxon>
        <taxon>Chloroflexota</taxon>
        <taxon>Ktedonobacteria</taxon>
        <taxon>Ktedonobacterales</taxon>
        <taxon>Reticulibacteraceae</taxon>
        <taxon>Reticulibacter</taxon>
    </lineage>
</organism>
<sequence>MTMQDFYGLAVLFSIAAPFTIIVYLIALLLIRPPLRVFFPSLLGGLVMGIINLGFDLAAYYAHWWHYSLKELFWHLPLPFYMIPILIYGSMIYLLVWRFWRGRWHWLARVLLFGLPIFGIVRDIVNVAIGASYVVWDSFLGPLMTVVMWPVMFYAGYLLFARLAPSRQSIEADQQPDDEASVQKATQ</sequence>
<keyword evidence="1" id="KW-1133">Transmembrane helix</keyword>
<dbReference type="RefSeq" id="WP_220203470.1">
    <property type="nucleotide sequence ID" value="NZ_BNJK01000001.1"/>
</dbReference>
<gene>
    <name evidence="2" type="ORF">KSF_026980</name>
</gene>
<name>A0A8J3N1Y4_9CHLR</name>
<feature type="transmembrane region" description="Helical" evidence="1">
    <location>
        <begin position="81"/>
        <end position="100"/>
    </location>
</feature>
<keyword evidence="1" id="KW-0812">Transmembrane</keyword>
<dbReference type="Proteomes" id="UP000597444">
    <property type="component" value="Unassembled WGS sequence"/>
</dbReference>
<dbReference type="AlphaFoldDB" id="A0A8J3N1Y4"/>
<keyword evidence="1" id="KW-0472">Membrane</keyword>
<protein>
    <submittedName>
        <fullName evidence="2">Uncharacterized protein</fullName>
    </submittedName>
</protein>
<keyword evidence="3" id="KW-1185">Reference proteome</keyword>
<evidence type="ECO:0000313" key="3">
    <source>
        <dbReference type="Proteomes" id="UP000597444"/>
    </source>
</evidence>
<feature type="transmembrane region" description="Helical" evidence="1">
    <location>
        <begin position="139"/>
        <end position="160"/>
    </location>
</feature>
<dbReference type="EMBL" id="BNJK01000001">
    <property type="protein sequence ID" value="GHO92650.1"/>
    <property type="molecule type" value="Genomic_DNA"/>
</dbReference>
<feature type="transmembrane region" description="Helical" evidence="1">
    <location>
        <begin position="37"/>
        <end position="61"/>
    </location>
</feature>
<evidence type="ECO:0000256" key="1">
    <source>
        <dbReference type="SAM" id="Phobius"/>
    </source>
</evidence>
<reference evidence="2" key="1">
    <citation type="submission" date="2020-10" db="EMBL/GenBank/DDBJ databases">
        <title>Taxonomic study of unclassified bacteria belonging to the class Ktedonobacteria.</title>
        <authorList>
            <person name="Yabe S."/>
            <person name="Wang C.M."/>
            <person name="Zheng Y."/>
            <person name="Sakai Y."/>
            <person name="Cavaletti L."/>
            <person name="Monciardini P."/>
            <person name="Donadio S."/>
        </authorList>
    </citation>
    <scope>NUCLEOTIDE SEQUENCE</scope>
    <source>
        <strain evidence="2">ID150040</strain>
    </source>
</reference>
<feature type="transmembrane region" description="Helical" evidence="1">
    <location>
        <begin position="112"/>
        <end position="133"/>
    </location>
</feature>
<evidence type="ECO:0000313" key="2">
    <source>
        <dbReference type="EMBL" id="GHO92650.1"/>
    </source>
</evidence>